<dbReference type="EMBL" id="LT629710">
    <property type="protein sequence ID" value="SDP38725.1"/>
    <property type="molecule type" value="Genomic_DNA"/>
</dbReference>
<evidence type="ECO:0000313" key="1">
    <source>
        <dbReference type="EMBL" id="SDP38725.1"/>
    </source>
</evidence>
<name>A0A1H0SAN8_9ACTN</name>
<reference evidence="1 2" key="1">
    <citation type="submission" date="2016-10" db="EMBL/GenBank/DDBJ databases">
        <authorList>
            <person name="de Groot N.N."/>
        </authorList>
    </citation>
    <scope>NUCLEOTIDE SEQUENCE [LARGE SCALE GENOMIC DNA]</scope>
    <source>
        <strain evidence="2">P4-7,KCTC 19426,CECT 7604</strain>
    </source>
</reference>
<proteinExistence type="predicted"/>
<gene>
    <name evidence="1" type="ORF">SAMN04515671_3990</name>
</gene>
<accession>A0A1H0SAN8</accession>
<evidence type="ECO:0000313" key="2">
    <source>
        <dbReference type="Proteomes" id="UP000198741"/>
    </source>
</evidence>
<dbReference type="RefSeq" id="WP_157695560.1">
    <property type="nucleotide sequence ID" value="NZ_LT629710.1"/>
</dbReference>
<protein>
    <submittedName>
        <fullName evidence="1">Uncharacterized protein</fullName>
    </submittedName>
</protein>
<dbReference type="AlphaFoldDB" id="A0A1H0SAN8"/>
<organism evidence="1 2">
    <name type="scientific">Nakamurella panacisegetis</name>
    <dbReference type="NCBI Taxonomy" id="1090615"/>
    <lineage>
        <taxon>Bacteria</taxon>
        <taxon>Bacillati</taxon>
        <taxon>Actinomycetota</taxon>
        <taxon>Actinomycetes</taxon>
        <taxon>Nakamurellales</taxon>
        <taxon>Nakamurellaceae</taxon>
        <taxon>Nakamurella</taxon>
    </lineage>
</organism>
<dbReference type="STRING" id="1090615.SAMN04515671_3990"/>
<keyword evidence="2" id="KW-1185">Reference proteome</keyword>
<sequence>MAVVVGVGVGAALVVGAFDEDTGVGFFGVDDAVLEWVAGCSVVVRAAARVVRGLVEVRVAAARARRSFVEDALVRWPAFAVLCAALGGDASATVAPIEAIPASPATPAVINRTRRRMLVWSIVLFRADIGSPLRCLVDITRL</sequence>
<dbReference type="Proteomes" id="UP000198741">
    <property type="component" value="Chromosome I"/>
</dbReference>